<dbReference type="InterPro" id="IPR009875">
    <property type="entry name" value="PilZ_domain"/>
</dbReference>
<dbReference type="InterPro" id="IPR050697">
    <property type="entry name" value="Adenylyl/Guanylyl_Cyclase_3/4"/>
</dbReference>
<dbReference type="SMART" id="SM00044">
    <property type="entry name" value="CYCc"/>
    <property type="match status" value="1"/>
</dbReference>
<dbReference type="SMART" id="SM01080">
    <property type="entry name" value="CHASE2"/>
    <property type="match status" value="1"/>
</dbReference>
<name>A0A0C1NDH4_9CYAN</name>
<feature type="transmembrane region" description="Helical" evidence="2">
    <location>
        <begin position="356"/>
        <end position="379"/>
    </location>
</feature>
<organism evidence="5">
    <name type="scientific">Tolypothrix bouteillei VB521301</name>
    <dbReference type="NCBI Taxonomy" id="1479485"/>
    <lineage>
        <taxon>Bacteria</taxon>
        <taxon>Bacillati</taxon>
        <taxon>Cyanobacteriota</taxon>
        <taxon>Cyanophyceae</taxon>
        <taxon>Nostocales</taxon>
        <taxon>Tolypothrichaceae</taxon>
        <taxon>Tolypothrix</taxon>
    </lineage>
</organism>
<comment type="similarity">
    <text evidence="1">Belongs to the adenylyl cyclase class-3 family.</text>
</comment>
<dbReference type="Gene3D" id="3.30.70.1230">
    <property type="entry name" value="Nucleotide cyclase"/>
    <property type="match status" value="1"/>
</dbReference>
<evidence type="ECO:0000313" key="4">
    <source>
        <dbReference type="EMBL" id="KAF3888245.1"/>
    </source>
</evidence>
<dbReference type="PANTHER" id="PTHR43081">
    <property type="entry name" value="ADENYLATE CYCLASE, TERMINAL-DIFFERENTIATION SPECIFIC-RELATED"/>
    <property type="match status" value="1"/>
</dbReference>
<evidence type="ECO:0000259" key="3">
    <source>
        <dbReference type="PROSITE" id="PS50125"/>
    </source>
</evidence>
<dbReference type="Pfam" id="PF07238">
    <property type="entry name" value="PilZ"/>
    <property type="match status" value="1"/>
</dbReference>
<keyword evidence="2" id="KW-0812">Transmembrane</keyword>
<reference evidence="4" key="2">
    <citation type="submission" date="2019-11" db="EMBL/GenBank/DDBJ databases">
        <title>Improved Assembly of Tolypothrix boutellei genome.</title>
        <authorList>
            <person name="Sarangi A.N."/>
            <person name="Mukherjee M."/>
            <person name="Ghosh S."/>
            <person name="Singh D."/>
            <person name="Das A."/>
            <person name="Kant S."/>
            <person name="Prusty A."/>
            <person name="Tripathy S."/>
        </authorList>
    </citation>
    <scope>NUCLEOTIDE SEQUENCE</scope>
    <source>
        <strain evidence="4">VB521301</strain>
    </source>
</reference>
<protein>
    <submittedName>
        <fullName evidence="5">Adenylate cyclase</fullName>
    </submittedName>
    <submittedName>
        <fullName evidence="4">Adenylate/guanylate cyclase domain-containing protein</fullName>
    </submittedName>
</protein>
<feature type="domain" description="Guanylate cyclase" evidence="3">
    <location>
        <begin position="439"/>
        <end position="571"/>
    </location>
</feature>
<comment type="caution">
    <text evidence="5">The sequence shown here is derived from an EMBL/GenBank/DDBJ whole genome shotgun (WGS) entry which is preliminary data.</text>
</comment>
<dbReference type="AlphaFoldDB" id="A0A0C1NDH4"/>
<keyword evidence="2" id="KW-0472">Membrane</keyword>
<dbReference type="EMBL" id="JHEG04000001">
    <property type="protein sequence ID" value="KAF3888245.1"/>
    <property type="molecule type" value="Genomic_DNA"/>
</dbReference>
<dbReference type="CDD" id="cd07302">
    <property type="entry name" value="CHD"/>
    <property type="match status" value="1"/>
</dbReference>
<dbReference type="OrthoDB" id="337251at2"/>
<dbReference type="InterPro" id="IPR029787">
    <property type="entry name" value="Nucleotide_cyclase"/>
</dbReference>
<evidence type="ECO:0000256" key="1">
    <source>
        <dbReference type="ARBA" id="ARBA00005381"/>
    </source>
</evidence>
<evidence type="ECO:0000256" key="2">
    <source>
        <dbReference type="SAM" id="Phobius"/>
    </source>
</evidence>
<dbReference type="GO" id="GO:0009190">
    <property type="term" value="P:cyclic nucleotide biosynthetic process"/>
    <property type="evidence" value="ECO:0007669"/>
    <property type="project" value="InterPro"/>
</dbReference>
<evidence type="ECO:0000313" key="5">
    <source>
        <dbReference type="EMBL" id="KIE12847.1"/>
    </source>
</evidence>
<sequence>MRTSLKKLLWQHRGALMTAPAIAAIIIGLRYLGCLQSLELAALDRFFQLRPIEPRDSRIVIVEVNEKDIRKLRWPIPDAQLAKAISILKQQQPRAIGLDIYRDLPVEPGYQELVKVFQSTPTLIGIRKVVSDYSGSEIDPPPALNAEQVSANDLVVDKDGKLRRSLLSVKNAKGDTILSLGAHLALMYLEAQGIYLQPETNKMKLGKAVFVPFKKHDGGYVGADTGGYQIISNFRNIQQGFLTVSISDVLAGNIPKNFARDRIVLIGVTAESSGDFFYTPYSASAHSQATFRSAGAIVHADLASQIISAALEGRPLIKVWSETQECLWIGIWAIAGASIAWTQRYQRNSRVPAANLNILLLSLVLTGGCYVAFCTAWWLPIVPGLLALVGSGFTITAYIARNTAAMRQTFNRYLTDEVVSTLLETPGGLKLGGEKRDVTILISDLRGFSAISERVPPEKVVEIINLYLGVMTDVINRYKGTINDFMGDGIFVMFGAPIDLEDNAQLAVACAIEMQLAMDDINQRLVGMDLLPLEMGIGIHTGEVLAGNIGSHQRAKYTIMGSNVNLASRIETYTVGGQILVSQETLDAVGEIIQIAGQLQVQPKGFAEPITIYDIGGIGGQYKLALHDTTENLTLLTMEIPIQYRVMEGKHLSDEVFQGSLVQLSASSAQLRTKQPVQILSNLQIQLLAEDEKLNKLDVYAKVVKVANDNQTNFGIRFTATPTEIAVYFKQLCQSDRQFI</sequence>
<dbReference type="Proteomes" id="UP000029738">
    <property type="component" value="Unassembled WGS sequence"/>
</dbReference>
<accession>A0A0C1NDH4</accession>
<keyword evidence="6" id="KW-1185">Reference proteome</keyword>
<evidence type="ECO:0000313" key="6">
    <source>
        <dbReference type="Proteomes" id="UP000029738"/>
    </source>
</evidence>
<dbReference type="Pfam" id="PF00211">
    <property type="entry name" value="Guanylate_cyc"/>
    <property type="match status" value="1"/>
</dbReference>
<feature type="transmembrane region" description="Helical" evidence="2">
    <location>
        <begin position="385"/>
        <end position="404"/>
    </location>
</feature>
<dbReference type="GO" id="GO:0035556">
    <property type="term" value="P:intracellular signal transduction"/>
    <property type="evidence" value="ECO:0007669"/>
    <property type="project" value="InterPro"/>
</dbReference>
<proteinExistence type="inferred from homology"/>
<dbReference type="EMBL" id="JHEG02000019">
    <property type="protein sequence ID" value="KIE12847.1"/>
    <property type="molecule type" value="Genomic_DNA"/>
</dbReference>
<dbReference type="GO" id="GO:0004016">
    <property type="term" value="F:adenylate cyclase activity"/>
    <property type="evidence" value="ECO:0007669"/>
    <property type="project" value="UniProtKB-ARBA"/>
</dbReference>
<dbReference type="SUPFAM" id="SSF55073">
    <property type="entry name" value="Nucleotide cyclase"/>
    <property type="match status" value="1"/>
</dbReference>
<gene>
    <name evidence="5" type="ORF">DA73_0205025</name>
    <name evidence="4" type="ORF">DA73_0400024200</name>
</gene>
<keyword evidence="2" id="KW-1133">Transmembrane helix</keyword>
<feature type="transmembrane region" description="Helical" evidence="2">
    <location>
        <begin position="12"/>
        <end position="32"/>
    </location>
</feature>
<dbReference type="Pfam" id="PF05226">
    <property type="entry name" value="CHASE2"/>
    <property type="match status" value="1"/>
</dbReference>
<dbReference type="PANTHER" id="PTHR43081:SF1">
    <property type="entry name" value="ADENYLATE CYCLASE, TERMINAL-DIFFERENTIATION SPECIFIC"/>
    <property type="match status" value="1"/>
</dbReference>
<dbReference type="InterPro" id="IPR007890">
    <property type="entry name" value="CHASE2"/>
</dbReference>
<dbReference type="PROSITE" id="PS50125">
    <property type="entry name" value="GUANYLATE_CYCLASE_2"/>
    <property type="match status" value="1"/>
</dbReference>
<dbReference type="InterPro" id="IPR001054">
    <property type="entry name" value="A/G_cyclase"/>
</dbReference>
<reference evidence="5" key="1">
    <citation type="journal article" date="2015" name="Genome Announc.">
        <title>Draft Genome Sequence of Tolypothrix boutellei Strain VB521301.</title>
        <authorList>
            <person name="Chandrababunaidu M.M."/>
            <person name="Singh D."/>
            <person name="Sen D."/>
            <person name="Bhan S."/>
            <person name="Das S."/>
            <person name="Gupta A."/>
            <person name="Adhikary S.P."/>
            <person name="Tripathy S."/>
        </authorList>
    </citation>
    <scope>NUCLEOTIDE SEQUENCE</scope>
    <source>
        <strain evidence="5">VB521301</strain>
    </source>
</reference>
<dbReference type="STRING" id="1479485.DA73_0205025"/>
<dbReference type="RefSeq" id="WP_038078948.1">
    <property type="nucleotide sequence ID" value="NZ_JHEG04000001.1"/>
</dbReference>
<dbReference type="GO" id="GO:0035438">
    <property type="term" value="F:cyclic-di-GMP binding"/>
    <property type="evidence" value="ECO:0007669"/>
    <property type="project" value="InterPro"/>
</dbReference>